<dbReference type="GO" id="GO:0008237">
    <property type="term" value="F:metallopeptidase activity"/>
    <property type="evidence" value="ECO:0007669"/>
    <property type="project" value="UniProtKB-KW"/>
</dbReference>
<feature type="transmembrane region" description="Helical" evidence="1">
    <location>
        <begin position="146"/>
        <end position="164"/>
    </location>
</feature>
<keyword evidence="4" id="KW-1185">Reference proteome</keyword>
<feature type="domain" description="CAAX prenyl protease 2/Lysostaphin resistance protein A-like" evidence="2">
    <location>
        <begin position="93"/>
        <end position="179"/>
    </location>
</feature>
<evidence type="ECO:0000259" key="2">
    <source>
        <dbReference type="Pfam" id="PF02517"/>
    </source>
</evidence>
<feature type="transmembrane region" description="Helical" evidence="1">
    <location>
        <begin position="5"/>
        <end position="24"/>
    </location>
</feature>
<reference evidence="3 4" key="1">
    <citation type="submission" date="2020-06" db="EMBL/GenBank/DDBJ databases">
        <title>Rheinheimera sp. nov., a marine bacterium isolated from coastal.</title>
        <authorList>
            <person name="Yu Q."/>
            <person name="Qi Y."/>
            <person name="Pu J."/>
        </authorList>
    </citation>
    <scope>NUCLEOTIDE SEQUENCE [LARGE SCALE GENOMIC DNA]</scope>
    <source>
        <strain evidence="3 4">YQF-2</strain>
    </source>
</reference>
<sequence>MRDVIVIYFGGGALFLIFSSLPLPQYIDEYTVIMISTLCILFSIDSIRVKSVASMNISFEDINLKLFNILLIAGISIFTITSWLREGGGFSYTYWDFFRAVFISPFFEELMFRVILLGFLVGLLKNFWLSAFIVSTAFAFSHDSDIFIYSFLMSLIFCFIRLSAKSVLPCIALHAFHNLAILFFDGDIV</sequence>
<gene>
    <name evidence="3" type="ORF">HRH59_14245</name>
</gene>
<dbReference type="GO" id="GO:0006508">
    <property type="term" value="P:proteolysis"/>
    <property type="evidence" value="ECO:0007669"/>
    <property type="project" value="UniProtKB-KW"/>
</dbReference>
<dbReference type="InterPro" id="IPR003675">
    <property type="entry name" value="Rce1/LyrA-like_dom"/>
</dbReference>
<organism evidence="3 4">
    <name type="scientific">Rheinheimera lutimaris</name>
    <dbReference type="NCBI Taxonomy" id="2740584"/>
    <lineage>
        <taxon>Bacteria</taxon>
        <taxon>Pseudomonadati</taxon>
        <taxon>Pseudomonadota</taxon>
        <taxon>Gammaproteobacteria</taxon>
        <taxon>Chromatiales</taxon>
        <taxon>Chromatiaceae</taxon>
        <taxon>Rheinheimera</taxon>
    </lineage>
</organism>
<dbReference type="PANTHER" id="PTHR36435:SF1">
    <property type="entry name" value="CAAX AMINO TERMINAL PROTEASE FAMILY PROTEIN"/>
    <property type="match status" value="1"/>
</dbReference>
<dbReference type="AlphaFoldDB" id="A0A7Y5EIN5"/>
<proteinExistence type="predicted"/>
<dbReference type="GO" id="GO:0080120">
    <property type="term" value="P:CAAX-box protein maturation"/>
    <property type="evidence" value="ECO:0007669"/>
    <property type="project" value="UniProtKB-ARBA"/>
</dbReference>
<keyword evidence="1" id="KW-0812">Transmembrane</keyword>
<protein>
    <submittedName>
        <fullName evidence="3">CPBP family intramembrane metalloprotease</fullName>
    </submittedName>
</protein>
<dbReference type="PANTHER" id="PTHR36435">
    <property type="entry name" value="SLR1288 PROTEIN"/>
    <property type="match status" value="1"/>
</dbReference>
<feature type="transmembrane region" description="Helical" evidence="1">
    <location>
        <begin position="67"/>
        <end position="84"/>
    </location>
</feature>
<feature type="transmembrane region" description="Helical" evidence="1">
    <location>
        <begin position="30"/>
        <end position="47"/>
    </location>
</feature>
<dbReference type="Proteomes" id="UP000523161">
    <property type="component" value="Unassembled WGS sequence"/>
</dbReference>
<keyword evidence="3" id="KW-0378">Hydrolase</keyword>
<dbReference type="RefSeq" id="WP_173501947.1">
    <property type="nucleotide sequence ID" value="NZ_JABSOD010000016.1"/>
</dbReference>
<comment type="caution">
    <text evidence="3">The sequence shown here is derived from an EMBL/GenBank/DDBJ whole genome shotgun (WGS) entry which is preliminary data.</text>
</comment>
<dbReference type="InterPro" id="IPR052710">
    <property type="entry name" value="CAAX_protease"/>
</dbReference>
<name>A0A7Y5EIN5_9GAMM</name>
<dbReference type="EMBL" id="JABSOD010000016">
    <property type="protein sequence ID" value="NRQ43710.1"/>
    <property type="molecule type" value="Genomic_DNA"/>
</dbReference>
<evidence type="ECO:0000256" key="1">
    <source>
        <dbReference type="SAM" id="Phobius"/>
    </source>
</evidence>
<accession>A0A7Y5EIN5</accession>
<evidence type="ECO:0000313" key="3">
    <source>
        <dbReference type="EMBL" id="NRQ43710.1"/>
    </source>
</evidence>
<evidence type="ECO:0000313" key="4">
    <source>
        <dbReference type="Proteomes" id="UP000523161"/>
    </source>
</evidence>
<keyword evidence="3" id="KW-0645">Protease</keyword>
<dbReference type="Pfam" id="PF02517">
    <property type="entry name" value="Rce1-like"/>
    <property type="match status" value="1"/>
</dbReference>
<keyword evidence="3" id="KW-0482">Metalloprotease</keyword>
<feature type="transmembrane region" description="Helical" evidence="1">
    <location>
        <begin position="114"/>
        <end position="140"/>
    </location>
</feature>
<keyword evidence="1" id="KW-1133">Transmembrane helix</keyword>
<keyword evidence="1" id="KW-0472">Membrane</keyword>
<dbReference type="GO" id="GO:0004175">
    <property type="term" value="F:endopeptidase activity"/>
    <property type="evidence" value="ECO:0007669"/>
    <property type="project" value="UniProtKB-ARBA"/>
</dbReference>